<evidence type="ECO:0008006" key="4">
    <source>
        <dbReference type="Google" id="ProtNLM"/>
    </source>
</evidence>
<gene>
    <name evidence="2" type="ORF">BECKTC1821D_GA0114238_11733</name>
    <name evidence="3" type="ORF">BECKTC1821F_GA0114240_100772</name>
</gene>
<dbReference type="EMBL" id="CAADFS010000173">
    <property type="protein sequence ID" value="VFK52370.1"/>
    <property type="molecule type" value="Genomic_DNA"/>
</dbReference>
<evidence type="ECO:0000313" key="3">
    <source>
        <dbReference type="EMBL" id="VFK55667.1"/>
    </source>
</evidence>
<reference evidence="2" key="1">
    <citation type="submission" date="2019-02" db="EMBL/GenBank/DDBJ databases">
        <authorList>
            <person name="Gruber-Vodicka R. H."/>
            <person name="Seah K. B. B."/>
        </authorList>
    </citation>
    <scope>NUCLEOTIDE SEQUENCE</scope>
    <source>
        <strain evidence="2">BECK_BZ123</strain>
        <strain evidence="3">BECK_BZ126</strain>
    </source>
</reference>
<name>A0A450ZF25_9GAMM</name>
<keyword evidence="1" id="KW-0472">Membrane</keyword>
<dbReference type="EMBL" id="CAADFW010000007">
    <property type="protein sequence ID" value="VFK55667.1"/>
    <property type="molecule type" value="Genomic_DNA"/>
</dbReference>
<keyword evidence="1" id="KW-0812">Transmembrane</keyword>
<keyword evidence="1" id="KW-1133">Transmembrane helix</keyword>
<proteinExistence type="predicted"/>
<sequence length="87" mass="9838">MTTIAIDTLKFVRRLTDVCMEKQADAHARAVNDVLSNRELAAKADPRDLELRLEAKIATIRFDMLEWMVGLLLAQTALIFTVLPKLL</sequence>
<feature type="transmembrane region" description="Helical" evidence="1">
    <location>
        <begin position="64"/>
        <end position="83"/>
    </location>
</feature>
<evidence type="ECO:0000256" key="1">
    <source>
        <dbReference type="SAM" id="Phobius"/>
    </source>
</evidence>
<organism evidence="2">
    <name type="scientific">Candidatus Kentrum sp. TC</name>
    <dbReference type="NCBI Taxonomy" id="2126339"/>
    <lineage>
        <taxon>Bacteria</taxon>
        <taxon>Pseudomonadati</taxon>
        <taxon>Pseudomonadota</taxon>
        <taxon>Gammaproteobacteria</taxon>
        <taxon>Candidatus Kentrum</taxon>
    </lineage>
</organism>
<evidence type="ECO:0000313" key="2">
    <source>
        <dbReference type="EMBL" id="VFK52370.1"/>
    </source>
</evidence>
<accession>A0A450ZF25</accession>
<dbReference type="AlphaFoldDB" id="A0A450ZF25"/>
<protein>
    <recommendedName>
        <fullName evidence="4">DUF1640 domain-containing protein</fullName>
    </recommendedName>
</protein>